<reference evidence="1 2" key="1">
    <citation type="journal article" date="2008" name="Science">
        <title>The Physcomitrella genome reveals evolutionary insights into the conquest of land by plants.</title>
        <authorList>
            <person name="Rensing S."/>
            <person name="Lang D."/>
            <person name="Zimmer A."/>
            <person name="Terry A."/>
            <person name="Salamov A."/>
            <person name="Shapiro H."/>
            <person name="Nishiyama T."/>
            <person name="Perroud P.-F."/>
            <person name="Lindquist E."/>
            <person name="Kamisugi Y."/>
            <person name="Tanahashi T."/>
            <person name="Sakakibara K."/>
            <person name="Fujita T."/>
            <person name="Oishi K."/>
            <person name="Shin-I T."/>
            <person name="Kuroki Y."/>
            <person name="Toyoda A."/>
            <person name="Suzuki Y."/>
            <person name="Hashimoto A."/>
            <person name="Yamaguchi K."/>
            <person name="Sugano A."/>
            <person name="Kohara Y."/>
            <person name="Fujiyama A."/>
            <person name="Anterola A."/>
            <person name="Aoki S."/>
            <person name="Ashton N."/>
            <person name="Barbazuk W.B."/>
            <person name="Barker E."/>
            <person name="Bennetzen J."/>
            <person name="Bezanilla M."/>
            <person name="Blankenship R."/>
            <person name="Cho S.H."/>
            <person name="Dutcher S."/>
            <person name="Estelle M."/>
            <person name="Fawcett J.A."/>
            <person name="Gundlach H."/>
            <person name="Hanada K."/>
            <person name="Heyl A."/>
            <person name="Hicks K.A."/>
            <person name="Hugh J."/>
            <person name="Lohr M."/>
            <person name="Mayer K."/>
            <person name="Melkozernov A."/>
            <person name="Murata T."/>
            <person name="Nelson D."/>
            <person name="Pils B."/>
            <person name="Prigge M."/>
            <person name="Reiss B."/>
            <person name="Renner T."/>
            <person name="Rombauts S."/>
            <person name="Rushton P."/>
            <person name="Sanderfoot A."/>
            <person name="Schween G."/>
            <person name="Shiu S.-H."/>
            <person name="Stueber K."/>
            <person name="Theodoulou F.L."/>
            <person name="Tu H."/>
            <person name="Van de Peer Y."/>
            <person name="Verrier P.J."/>
            <person name="Waters E."/>
            <person name="Wood A."/>
            <person name="Yang L."/>
            <person name="Cove D."/>
            <person name="Cuming A."/>
            <person name="Hasebe M."/>
            <person name="Lucas S."/>
            <person name="Mishler D.B."/>
            <person name="Reski R."/>
            <person name="Grigoriev I."/>
            <person name="Quatrano R.S."/>
            <person name="Boore J.L."/>
        </authorList>
    </citation>
    <scope>NUCLEOTIDE SEQUENCE [LARGE SCALE GENOMIC DNA]</scope>
    <source>
        <strain evidence="1 2">cv. Gransden 2004</strain>
    </source>
</reference>
<dbReference type="EMBL" id="ABEU02000003">
    <property type="status" value="NOT_ANNOTATED_CDS"/>
    <property type="molecule type" value="Genomic_DNA"/>
</dbReference>
<dbReference type="PANTHER" id="PTHR33790:SF1">
    <property type="entry name" value="PROTEIN EARLY RESPONSIVE TO DEHYDRATION 15"/>
    <property type="match status" value="1"/>
</dbReference>
<accession>A0A7I4DCC7</accession>
<dbReference type="EnsemblPlants" id="Pp3c3_11230V3.3">
    <property type="protein sequence ID" value="Pp3c3_11230V3.3"/>
    <property type="gene ID" value="Pp3c3_11230"/>
</dbReference>
<dbReference type="InterPro" id="IPR009818">
    <property type="entry name" value="PAM2_motif"/>
</dbReference>
<dbReference type="Pfam" id="PF07145">
    <property type="entry name" value="PAM2"/>
    <property type="match status" value="1"/>
</dbReference>
<dbReference type="AlphaFoldDB" id="A0A7I4DCC7"/>
<organism evidence="1 2">
    <name type="scientific">Physcomitrium patens</name>
    <name type="common">Spreading-leaved earth moss</name>
    <name type="synonym">Physcomitrella patens</name>
    <dbReference type="NCBI Taxonomy" id="3218"/>
    <lineage>
        <taxon>Eukaryota</taxon>
        <taxon>Viridiplantae</taxon>
        <taxon>Streptophyta</taxon>
        <taxon>Embryophyta</taxon>
        <taxon>Bryophyta</taxon>
        <taxon>Bryophytina</taxon>
        <taxon>Bryopsida</taxon>
        <taxon>Funariidae</taxon>
        <taxon>Funariales</taxon>
        <taxon>Funariaceae</taxon>
        <taxon>Physcomitrium</taxon>
    </lineage>
</organism>
<protein>
    <recommendedName>
        <fullName evidence="3">Ataxin-2 C-terminal domain-containing protein</fullName>
    </recommendedName>
</protein>
<sequence length="148" mass="16787">MGVEKAPPPIISTLNPNASVFVPASLHVLSEKDGMPDDVVPPPTDDRIAPGPYSDEWWHLMETDSAFRHQYLSMCPNEQEKNILAEEFDVSADSDDFFSYQEKLALQEEEEELARKLAEIDYLEDEDLSLTTTNNCKDVKSPKQQLQE</sequence>
<name>A0A7I4DCC7_PHYPA</name>
<reference evidence="1" key="3">
    <citation type="submission" date="2020-12" db="UniProtKB">
        <authorList>
            <consortium name="EnsemblPlants"/>
        </authorList>
    </citation>
    <scope>IDENTIFICATION</scope>
</reference>
<dbReference type="InterPro" id="IPR040414">
    <property type="entry name" value="CID1/CID2"/>
</dbReference>
<gene>
    <name evidence="1" type="primary">LOC112280247</name>
</gene>
<proteinExistence type="predicted"/>
<dbReference type="Proteomes" id="UP000006727">
    <property type="component" value="Chromosome 3"/>
</dbReference>
<evidence type="ECO:0000313" key="1">
    <source>
        <dbReference type="EnsemblPlants" id="Pp3c3_11230V3.3"/>
    </source>
</evidence>
<evidence type="ECO:0008006" key="3">
    <source>
        <dbReference type="Google" id="ProtNLM"/>
    </source>
</evidence>
<keyword evidence="2" id="KW-1185">Reference proteome</keyword>
<evidence type="ECO:0000313" key="2">
    <source>
        <dbReference type="Proteomes" id="UP000006727"/>
    </source>
</evidence>
<reference evidence="1 2" key="2">
    <citation type="journal article" date="2018" name="Plant J.">
        <title>The Physcomitrella patens chromosome-scale assembly reveals moss genome structure and evolution.</title>
        <authorList>
            <person name="Lang D."/>
            <person name="Ullrich K.K."/>
            <person name="Murat F."/>
            <person name="Fuchs J."/>
            <person name="Jenkins J."/>
            <person name="Haas F.B."/>
            <person name="Piednoel M."/>
            <person name="Gundlach H."/>
            <person name="Van Bel M."/>
            <person name="Meyberg R."/>
            <person name="Vives C."/>
            <person name="Morata J."/>
            <person name="Symeonidi A."/>
            <person name="Hiss M."/>
            <person name="Muchero W."/>
            <person name="Kamisugi Y."/>
            <person name="Saleh O."/>
            <person name="Blanc G."/>
            <person name="Decker E.L."/>
            <person name="van Gessel N."/>
            <person name="Grimwood J."/>
            <person name="Hayes R.D."/>
            <person name="Graham S.W."/>
            <person name="Gunter L.E."/>
            <person name="McDaniel S.F."/>
            <person name="Hoernstein S.N.W."/>
            <person name="Larsson A."/>
            <person name="Li F.W."/>
            <person name="Perroud P.F."/>
            <person name="Phillips J."/>
            <person name="Ranjan P."/>
            <person name="Rokshar D.S."/>
            <person name="Rothfels C.J."/>
            <person name="Schneider L."/>
            <person name="Shu S."/>
            <person name="Stevenson D.W."/>
            <person name="Thummler F."/>
            <person name="Tillich M."/>
            <person name="Villarreal Aguilar J.C."/>
            <person name="Widiez T."/>
            <person name="Wong G.K."/>
            <person name="Wymore A."/>
            <person name="Zhang Y."/>
            <person name="Zimmer A.D."/>
            <person name="Quatrano R.S."/>
            <person name="Mayer K.F.X."/>
            <person name="Goodstein D."/>
            <person name="Casacuberta J.M."/>
            <person name="Vandepoele K."/>
            <person name="Reski R."/>
            <person name="Cuming A.C."/>
            <person name="Tuskan G.A."/>
            <person name="Maumus F."/>
            <person name="Salse J."/>
            <person name="Schmutz J."/>
            <person name="Rensing S.A."/>
        </authorList>
    </citation>
    <scope>NUCLEOTIDE SEQUENCE [LARGE SCALE GENOMIC DNA]</scope>
    <source>
        <strain evidence="1 2">cv. Gransden 2004</strain>
    </source>
</reference>
<dbReference type="Gramene" id="Pp3c3_11230V3.3">
    <property type="protein sequence ID" value="Pp3c3_11230V3.3"/>
    <property type="gene ID" value="Pp3c3_11230"/>
</dbReference>
<dbReference type="PANTHER" id="PTHR33790">
    <property type="entry name" value="OS05G0344200 PROTEIN"/>
    <property type="match status" value="1"/>
</dbReference>